<evidence type="ECO:0000313" key="3">
    <source>
        <dbReference type="WBParaSite" id="TCLT_0000993601-mRNA-1"/>
    </source>
</evidence>
<sequence>LWFKILFIDKVELDRQRLLRDLQREINQLYRDLNERTRQLDEAQSKLQELSATPDENNGSACKNTDQETNEQWRDLRVDFELDEQKDYELCALRSQIAEYQKKLRDAEEAHKQELKSVCEKASATAQYNVNLDYLANGFLPKGKQDLNDSNSSLAEPTEAEYLRNVLYRYMHERETLGRESVTLARVIGTVARFTREQLNAVVAKEEQRNHGWVEGTVQGLISTAASLTSR</sequence>
<dbReference type="PANTHER" id="PTHR19327:SF0">
    <property type="entry name" value="GOLGIN SUBFAMILY A MEMBER 4"/>
    <property type="match status" value="1"/>
</dbReference>
<dbReference type="PANTHER" id="PTHR19327">
    <property type="entry name" value="GOLGIN"/>
    <property type="match status" value="1"/>
</dbReference>
<organism evidence="3">
    <name type="scientific">Thelazia callipaeda</name>
    <name type="common">Oriental eyeworm</name>
    <name type="synonym">Parasitic nematode</name>
    <dbReference type="NCBI Taxonomy" id="103827"/>
    <lineage>
        <taxon>Eukaryota</taxon>
        <taxon>Metazoa</taxon>
        <taxon>Ecdysozoa</taxon>
        <taxon>Nematoda</taxon>
        <taxon>Chromadorea</taxon>
        <taxon>Rhabditida</taxon>
        <taxon>Spirurina</taxon>
        <taxon>Spiruromorpha</taxon>
        <taxon>Thelazioidea</taxon>
        <taxon>Thelaziidae</taxon>
        <taxon>Thelazia</taxon>
    </lineage>
</organism>
<dbReference type="SUPFAM" id="SSF101283">
    <property type="entry name" value="GRIP domain"/>
    <property type="match status" value="1"/>
</dbReference>
<dbReference type="AlphaFoldDB" id="A0A0N5D9W3"/>
<dbReference type="Gene3D" id="1.10.220.60">
    <property type="entry name" value="GRIP domain"/>
    <property type="match status" value="1"/>
</dbReference>
<proteinExistence type="predicted"/>
<dbReference type="WBParaSite" id="TCLT_0000993601-mRNA-1">
    <property type="protein sequence ID" value="TCLT_0000993601-mRNA-1"/>
    <property type="gene ID" value="TCLT_0000993601"/>
</dbReference>
<dbReference type="SMART" id="SM00755">
    <property type="entry name" value="Grip"/>
    <property type="match status" value="1"/>
</dbReference>
<name>A0A0N5D9W3_THECL</name>
<dbReference type="Pfam" id="PF01465">
    <property type="entry name" value="GRIP"/>
    <property type="match status" value="1"/>
</dbReference>
<evidence type="ECO:0000259" key="2">
    <source>
        <dbReference type="PROSITE" id="PS50913"/>
    </source>
</evidence>
<dbReference type="PROSITE" id="PS50913">
    <property type="entry name" value="GRIP"/>
    <property type="match status" value="1"/>
</dbReference>
<dbReference type="GO" id="GO:0005794">
    <property type="term" value="C:Golgi apparatus"/>
    <property type="evidence" value="ECO:0007669"/>
    <property type="project" value="TreeGrafter"/>
</dbReference>
<dbReference type="GO" id="GO:0048193">
    <property type="term" value="P:Golgi vesicle transport"/>
    <property type="evidence" value="ECO:0007669"/>
    <property type="project" value="TreeGrafter"/>
</dbReference>
<accession>A0A0N5D9W3</accession>
<reference evidence="3" key="1">
    <citation type="submission" date="2017-02" db="UniProtKB">
        <authorList>
            <consortium name="WormBaseParasite"/>
        </authorList>
    </citation>
    <scope>IDENTIFICATION</scope>
</reference>
<evidence type="ECO:0000256" key="1">
    <source>
        <dbReference type="SAM" id="MobiDB-lite"/>
    </source>
</evidence>
<feature type="region of interest" description="Disordered" evidence="1">
    <location>
        <begin position="42"/>
        <end position="69"/>
    </location>
</feature>
<dbReference type="GO" id="GO:0031267">
    <property type="term" value="F:small GTPase binding"/>
    <property type="evidence" value="ECO:0007669"/>
    <property type="project" value="TreeGrafter"/>
</dbReference>
<protein>
    <submittedName>
        <fullName evidence="3">GRIP domain-containing protein</fullName>
    </submittedName>
</protein>
<feature type="compositionally biased region" description="Polar residues" evidence="1">
    <location>
        <begin position="45"/>
        <end position="64"/>
    </location>
</feature>
<feature type="domain" description="GRIP" evidence="2">
    <location>
        <begin position="153"/>
        <end position="205"/>
    </location>
</feature>
<dbReference type="InterPro" id="IPR000237">
    <property type="entry name" value="GRIP_dom"/>
</dbReference>